<dbReference type="InterPro" id="IPR050111">
    <property type="entry name" value="C-type_lectin/snaclec_domain"/>
</dbReference>
<dbReference type="SMART" id="SM00034">
    <property type="entry name" value="CLECT"/>
    <property type="match status" value="1"/>
</dbReference>
<dbReference type="PROSITE" id="PS50041">
    <property type="entry name" value="C_TYPE_LECTIN_2"/>
    <property type="match status" value="1"/>
</dbReference>
<dbReference type="OrthoDB" id="6345555at2759"/>
<dbReference type="AlphaFoldDB" id="A0A4Y1JNY1"/>
<protein>
    <submittedName>
        <fullName evidence="4">Mannose-binding lectin 1</fullName>
    </submittedName>
</protein>
<feature type="domain" description="C-type lectin" evidence="3">
    <location>
        <begin position="31"/>
        <end position="150"/>
    </location>
</feature>
<dbReference type="PROSITE" id="PS00615">
    <property type="entry name" value="C_TYPE_LECTIN_1"/>
    <property type="match status" value="1"/>
</dbReference>
<feature type="signal peptide" evidence="2">
    <location>
        <begin position="1"/>
        <end position="19"/>
    </location>
</feature>
<evidence type="ECO:0000313" key="4">
    <source>
        <dbReference type="EMBL" id="AMK49291.1"/>
    </source>
</evidence>
<evidence type="ECO:0000256" key="2">
    <source>
        <dbReference type="SAM" id="SignalP"/>
    </source>
</evidence>
<dbReference type="SUPFAM" id="SSF56436">
    <property type="entry name" value="C-type lectin-like"/>
    <property type="match status" value="1"/>
</dbReference>
<organism evidence="4">
    <name type="scientific">Penaeus vannamei</name>
    <name type="common">Whiteleg shrimp</name>
    <name type="synonym">Litopenaeus vannamei</name>
    <dbReference type="NCBI Taxonomy" id="6689"/>
    <lineage>
        <taxon>Eukaryota</taxon>
        <taxon>Metazoa</taxon>
        <taxon>Ecdysozoa</taxon>
        <taxon>Arthropoda</taxon>
        <taxon>Crustacea</taxon>
        <taxon>Multicrustacea</taxon>
        <taxon>Malacostraca</taxon>
        <taxon>Eumalacostraca</taxon>
        <taxon>Eucarida</taxon>
        <taxon>Decapoda</taxon>
        <taxon>Dendrobranchiata</taxon>
        <taxon>Penaeoidea</taxon>
        <taxon>Penaeidae</taxon>
        <taxon>Penaeus</taxon>
    </lineage>
</organism>
<dbReference type="SMR" id="A0A4Y1JNY1"/>
<accession>A0A4Y1JNY1</accession>
<name>A0A4Y1JNY1_PENVA</name>
<dbReference type="Gene3D" id="3.10.100.10">
    <property type="entry name" value="Mannose-Binding Protein A, subunit A"/>
    <property type="match status" value="1"/>
</dbReference>
<dbReference type="InterPro" id="IPR001304">
    <property type="entry name" value="C-type_lectin-like"/>
</dbReference>
<dbReference type="EMBL" id="KR020738">
    <property type="protein sequence ID" value="AMK49291.1"/>
    <property type="molecule type" value="mRNA"/>
</dbReference>
<keyword evidence="1" id="KW-1015">Disulfide bond</keyword>
<feature type="chain" id="PRO_5021399541" evidence="2">
    <location>
        <begin position="20"/>
        <end position="154"/>
    </location>
</feature>
<dbReference type="GO" id="GO:0030246">
    <property type="term" value="F:carbohydrate binding"/>
    <property type="evidence" value="ECO:0007669"/>
    <property type="project" value="UniProtKB-KW"/>
</dbReference>
<dbReference type="InterPro" id="IPR016186">
    <property type="entry name" value="C-type_lectin-like/link_sf"/>
</dbReference>
<keyword evidence="4" id="KW-0430">Lectin</keyword>
<gene>
    <name evidence="4" type="primary">MBL1</name>
</gene>
<reference evidence="4" key="1">
    <citation type="submission" date="2015-03" db="EMBL/GenBank/DDBJ databases">
        <title>Molecular cloning and functional research of a putative mannose-binding lectin 1 gene (Lv-MBL1) from shrimp Litopenaeus vannamei.</title>
        <authorList>
            <person name="Liu Y."/>
            <person name="Gong C."/>
            <person name="Zhang Y."/>
            <person name="Sun J."/>
        </authorList>
    </citation>
    <scope>NUCLEOTIDE SEQUENCE</scope>
    <source>
        <tissue evidence="4">Hemocytes</tissue>
    </source>
</reference>
<evidence type="ECO:0000259" key="3">
    <source>
        <dbReference type="PROSITE" id="PS50041"/>
    </source>
</evidence>
<keyword evidence="2" id="KW-0732">Signal</keyword>
<evidence type="ECO:0000256" key="1">
    <source>
        <dbReference type="ARBA" id="ARBA00023157"/>
    </source>
</evidence>
<sequence length="154" mass="17171">MSALRWLASLLATAALAAASTESCSETWISFGESSFLLSSGNASWFDAFTECHRLGGKLASIQSQRENDFLHGMLTVCGVDKAWIGLTDAFINTVFKWADKEDLTFLNFGPGEPSGSGDHASEDCVEMRQDLEYQWNDEYCMVKRRFLCRKSTE</sequence>
<dbReference type="CDD" id="cd00037">
    <property type="entry name" value="CLECT"/>
    <property type="match status" value="1"/>
</dbReference>
<dbReference type="InterPro" id="IPR018378">
    <property type="entry name" value="C-type_lectin_CS"/>
</dbReference>
<dbReference type="PANTHER" id="PTHR22803">
    <property type="entry name" value="MANNOSE, PHOSPHOLIPASE, LECTIN RECEPTOR RELATED"/>
    <property type="match status" value="1"/>
</dbReference>
<dbReference type="Pfam" id="PF00059">
    <property type="entry name" value="Lectin_C"/>
    <property type="match status" value="1"/>
</dbReference>
<proteinExistence type="evidence at transcript level"/>
<dbReference type="InterPro" id="IPR016187">
    <property type="entry name" value="CTDL_fold"/>
</dbReference>